<organism evidence="1 2">
    <name type="scientific">Staphylococcus americanisciuri</name>
    <dbReference type="NCBI Taxonomy" id="2973940"/>
    <lineage>
        <taxon>Bacteria</taxon>
        <taxon>Bacillati</taxon>
        <taxon>Bacillota</taxon>
        <taxon>Bacilli</taxon>
        <taxon>Bacillales</taxon>
        <taxon>Staphylococcaceae</taxon>
        <taxon>Staphylococcus</taxon>
    </lineage>
</organism>
<comment type="caution">
    <text evidence="1">The sequence shown here is derived from an EMBL/GenBank/DDBJ whole genome shotgun (WGS) entry which is preliminary data.</text>
</comment>
<dbReference type="EMBL" id="JANUXY010000012">
    <property type="protein sequence ID" value="MCS4487208.1"/>
    <property type="molecule type" value="Genomic_DNA"/>
</dbReference>
<evidence type="ECO:0008006" key="3">
    <source>
        <dbReference type="Google" id="ProtNLM"/>
    </source>
</evidence>
<accession>A0ABT2F3Z6</accession>
<sequence length="102" mass="12042">MRKVVVYEMKDQKGVYIASEPGVTTEVSEAYLIYSRDGSEPSFEEIEQEAKRIEKAHKKFLKERYGEDFVCSFQPYSWLKYADLVVVEVDEDTFEKILKRDE</sequence>
<dbReference type="Proteomes" id="UP001205609">
    <property type="component" value="Unassembled WGS sequence"/>
</dbReference>
<dbReference type="RefSeq" id="WP_259200881.1">
    <property type="nucleotide sequence ID" value="NZ_JANUXY010000012.1"/>
</dbReference>
<reference evidence="1 2" key="1">
    <citation type="journal article" date="2023" name="Int. J. Syst. Evol. Microbiol.">
        <title>Streptococcus sciuri sp. nov., Staphylococcus marylandisciuri sp. nov. and Staphylococcus americanisciuri sp. nov., isolated from faeces of eastern grey squirrel (Sciurus carolinensis).</title>
        <authorList>
            <person name="Volokhov D.V."/>
            <person name="Zagorodnyaya T.A."/>
            <person name="Furtak V.A."/>
            <person name="Nattanmai G."/>
            <person name="Randall L."/>
            <person name="Jose S."/>
            <person name="Gao Y."/>
            <person name="Eisenberg T."/>
            <person name="Delmonte P."/>
            <person name="Blom J."/>
            <person name="Mitchell K.K."/>
        </authorList>
    </citation>
    <scope>NUCLEOTIDE SEQUENCE [LARGE SCALE GENOMIC DNA]</scope>
    <source>
        <strain evidence="1 2">GRT3</strain>
    </source>
</reference>
<protein>
    <recommendedName>
        <fullName evidence="3">Phage protein</fullName>
    </recommendedName>
</protein>
<evidence type="ECO:0000313" key="2">
    <source>
        <dbReference type="Proteomes" id="UP001205609"/>
    </source>
</evidence>
<proteinExistence type="predicted"/>
<name>A0ABT2F3Z6_9STAP</name>
<evidence type="ECO:0000313" key="1">
    <source>
        <dbReference type="EMBL" id="MCS4487208.1"/>
    </source>
</evidence>
<keyword evidence="2" id="KW-1185">Reference proteome</keyword>
<gene>
    <name evidence="1" type="ORF">NXS11_10060</name>
</gene>